<dbReference type="SUPFAM" id="SSF103515">
    <property type="entry name" value="Autotransporter"/>
    <property type="match status" value="1"/>
</dbReference>
<accession>A0A1W6YGZ7</accession>
<dbReference type="InterPro" id="IPR006315">
    <property type="entry name" value="OM_autotransptr_brl_dom"/>
</dbReference>
<dbReference type="PANTHER" id="PTHR35037">
    <property type="entry name" value="C-TERMINAL REGION OF AIDA-LIKE PROTEIN"/>
    <property type="match status" value="1"/>
</dbReference>
<dbReference type="InterPro" id="IPR036709">
    <property type="entry name" value="Autotransporte_beta_dom_sf"/>
</dbReference>
<name>A0A1W6YGZ7_9BORD</name>
<dbReference type="Gene3D" id="2.40.128.130">
    <property type="entry name" value="Autotransporter beta-domain"/>
    <property type="match status" value="1"/>
</dbReference>
<dbReference type="InterPro" id="IPR005546">
    <property type="entry name" value="Autotransporte_beta"/>
</dbReference>
<proteinExistence type="predicted"/>
<dbReference type="PANTHER" id="PTHR35037:SF3">
    <property type="entry name" value="C-TERMINAL REGION OF AIDA-LIKE PROTEIN"/>
    <property type="match status" value="1"/>
</dbReference>
<dbReference type="Pfam" id="PF03797">
    <property type="entry name" value="Autotransporter"/>
    <property type="match status" value="1"/>
</dbReference>
<reference evidence="3 4" key="1">
    <citation type="submission" date="2017-05" db="EMBL/GenBank/DDBJ databases">
        <title>Complete and WGS of Bordetella genogroups.</title>
        <authorList>
            <person name="Spilker T."/>
            <person name="LiPuma J."/>
        </authorList>
    </citation>
    <scope>NUCLEOTIDE SEQUENCE [LARGE SCALE GENOMIC DNA]</scope>
    <source>
        <strain evidence="3 4">AU19157</strain>
    </source>
</reference>
<dbReference type="SUPFAM" id="SSF51126">
    <property type="entry name" value="Pectin lyase-like"/>
    <property type="match status" value="3"/>
</dbReference>
<sequence length="1395" mass="139149">MQRSPCVPIDGGNHVRPKGRCAPVDFPLARYALLLGSICAGTLVSATASAQQTASGGSQVQITAPNCTVQNCFSATGAGSVLFSNPPTQINVAPVNAFSTTIGVSATTGGTVRLGNGGAIAGTTALLSDNGTITVTGPLTLTQDRQGSNALFVNARNGGSITLNGPTTFQGVYLSNALVAQGAGSTITVNGPLTATGLNNSPNFAFALNGGHVSLNGGGTLTLTGTNSSLSILQAANQVDTTPTIVDATGITASTSGNNVNAWGARAVGAGTINITNSSFTIGGVASGNLPAGIMMQDATNQALAGTVNLDNSHFQTSSTAGPVVQYNGTTGSQVNLTNNSSLTAFNGRSGTMINVSSGTTNAGAGANVALHATDSTLTGQVFVQAPATTNPNHLAMTLDGNSTWAGDLNVGAASSASQTVGGNAVWTGTTLAGAGVDVSMQDAGRWTVTAQPTGLDSLSFNGGTVQAGVSNLALSSPITVGAGGGSIDTQRFAMSLSAPLSGTGTLSKLGSGTLTQTGNNSAFGGGTRVNAGTLLVNGTLGGTMNVASGGTLGGTGTVAGEATVASGGALLGRQGQVLNFAGNLTLASGSNVNVSLGAPETNGLFNVAGNLTLDGQVNVTDLGGFSPGLYRLFDYSGSLTNNGIDVGALPAGIDAASITVQTAPGQVNLVNTTGVDLDFWDGGNPQDHNNNVVNGGDGVWNVSNANWTEADGALNGRWTNDHFAVFMGQPGTVTVEGNGQVAVAGMQFAVDGYRVEGGAITLNRPETIIRTGAGGPGNVTATIASELTGAGGLVKTDTGTLILSGNNTYQGGTVIRGGTLQLGEGGTSGSIAGGVTNNGTLSFNRSDNLTFDGVIQGTGALTQAGPGTTVLTAANTYTGDTLVKAGTLAVNGSIASPTTVAPGATLGGTGTISGNVDNYGIIAPGNGGSPGTLTVAGNYTGHGGVFQVNSVLGDSASPAGHLVVSGGEASGSTSVNVVNQGGGGARTTGLGIPIVSVANGGTTTSNAFSLSAPVAAGPYEYQLYRGSEFGATGDDGNGWYLSSVTPPSTDTPTGSNPLYRPEAPVFGAAAGVARELSLAMIGTYHDRVGDASLMGASSTTGGDALSDGGNGDNGSLGKKGAWGRWIGVSQRRGYGGELNARTNSNINGLQAGTDVYRRAPQAPGDSEDRIGTFFTYGHTDTEVHGFALGQQNYDSGNINLDSYSIGANWTRVGASGWYLDGVLMGTRYDGKLRSNRDVGAPIQGYGATASLEAGYPIRLAHNITLEPQAQLIWQYVDLDSTKDDFSSVGFNATSAFAARAGARLTSTFQVGRTVVTPSLTTNIWQEFNPKDRTDFSGTTLSSGGQDTTAFEVVGGLSAKVAKNVGIWTSVSYLTGIAGPSQNAWRGNVGVRITW</sequence>
<dbReference type="OrthoDB" id="8613300at2"/>
<dbReference type="InterPro" id="IPR011050">
    <property type="entry name" value="Pectin_lyase_fold/virulence"/>
</dbReference>
<protein>
    <recommendedName>
        <fullName evidence="2">Autotransporter domain-containing protein</fullName>
    </recommendedName>
</protein>
<feature type="domain" description="Autotransporter" evidence="2">
    <location>
        <begin position="1115"/>
        <end position="1395"/>
    </location>
</feature>
<gene>
    <name evidence="3" type="ORF">CAL12_05335</name>
</gene>
<dbReference type="RefSeq" id="WP_086063539.1">
    <property type="nucleotide sequence ID" value="NZ_CP021108.1"/>
</dbReference>
<dbReference type="PROSITE" id="PS51208">
    <property type="entry name" value="AUTOTRANSPORTER"/>
    <property type="match status" value="1"/>
</dbReference>
<evidence type="ECO:0000259" key="2">
    <source>
        <dbReference type="PROSITE" id="PS51208"/>
    </source>
</evidence>
<dbReference type="GO" id="GO:0019867">
    <property type="term" value="C:outer membrane"/>
    <property type="evidence" value="ECO:0007669"/>
    <property type="project" value="InterPro"/>
</dbReference>
<keyword evidence="4" id="KW-1185">Reference proteome</keyword>
<dbReference type="Pfam" id="PF18883">
    <property type="entry name" value="AC_1"/>
    <property type="match status" value="1"/>
</dbReference>
<dbReference type="Proteomes" id="UP000194151">
    <property type="component" value="Chromosome"/>
</dbReference>
<dbReference type="STRING" id="1416806.CAL12_05335"/>
<dbReference type="InterPro" id="IPR013425">
    <property type="entry name" value="Autotrns_rpt"/>
</dbReference>
<evidence type="ECO:0000256" key="1">
    <source>
        <dbReference type="ARBA" id="ARBA00022729"/>
    </source>
</evidence>
<evidence type="ECO:0000313" key="4">
    <source>
        <dbReference type="Proteomes" id="UP000194151"/>
    </source>
</evidence>
<dbReference type="SMART" id="SM00869">
    <property type="entry name" value="Autotransporter"/>
    <property type="match status" value="1"/>
</dbReference>
<dbReference type="InterPro" id="IPR043990">
    <property type="entry name" value="AC_1"/>
</dbReference>
<dbReference type="Pfam" id="PF12951">
    <property type="entry name" value="PATR"/>
    <property type="match status" value="3"/>
</dbReference>
<evidence type="ECO:0000313" key="3">
    <source>
        <dbReference type="EMBL" id="ARP80310.1"/>
    </source>
</evidence>
<dbReference type="InterPro" id="IPR012332">
    <property type="entry name" value="Autotransporter_pectin_lyase_C"/>
</dbReference>
<dbReference type="Gene3D" id="2.160.20.20">
    <property type="match status" value="2"/>
</dbReference>
<dbReference type="NCBIfam" id="TIGR01414">
    <property type="entry name" value="autotrans_barl"/>
    <property type="match status" value="1"/>
</dbReference>
<dbReference type="NCBIfam" id="TIGR02601">
    <property type="entry name" value="autotrns_rpt"/>
    <property type="match status" value="3"/>
</dbReference>
<dbReference type="CDD" id="cd01344">
    <property type="entry name" value="PL2_Passenger_AT"/>
    <property type="match status" value="1"/>
</dbReference>
<dbReference type="InterPro" id="IPR051551">
    <property type="entry name" value="Autotransporter_adhesion"/>
</dbReference>
<keyword evidence="1" id="KW-0732">Signal</keyword>
<organism evidence="3 4">
    <name type="scientific">Bordetella genomosp. 8</name>
    <dbReference type="NCBI Taxonomy" id="1416806"/>
    <lineage>
        <taxon>Bacteria</taxon>
        <taxon>Pseudomonadati</taxon>
        <taxon>Pseudomonadota</taxon>
        <taxon>Betaproteobacteria</taxon>
        <taxon>Burkholderiales</taxon>
        <taxon>Alcaligenaceae</taxon>
        <taxon>Bordetella</taxon>
    </lineage>
</organism>
<dbReference type="EMBL" id="CP021108">
    <property type="protein sequence ID" value="ARP80310.1"/>
    <property type="molecule type" value="Genomic_DNA"/>
</dbReference>
<dbReference type="KEGG" id="bgv:CAL12_05335"/>